<dbReference type="PANTHER" id="PTHR37842:SF2">
    <property type="entry name" value="GYLCOSYL HYDROLASE 115 C-TERMINAL DOMAIN-CONTAINING PROTEIN"/>
    <property type="match status" value="1"/>
</dbReference>
<dbReference type="GO" id="GO:0016787">
    <property type="term" value="F:hydrolase activity"/>
    <property type="evidence" value="ECO:0007669"/>
    <property type="project" value="UniProtKB-KW"/>
</dbReference>
<comment type="caution">
    <text evidence="8">The sequence shown here is derived from an EMBL/GenBank/DDBJ whole genome shotgun (WGS) entry which is preliminary data.</text>
</comment>
<sequence length="2448" mass="267533">MKSLLWLVIAAWASLATALGQQPLVSFTQSPKAFQIAGGSVSKPQILVSSGDNWGVIRAAGDLAKDFGRVTGTNFTLSNGNKGAKPATYKYHPAAANYTHYSTNGTQYFSGPEYSDPSAPDTVIIAGTLGRSKIIDDIVKANKLNVTEIEDQWESFVTQIVDNPIEGCPRAVVIAGSDPRGVIFGLYDISEQIGVSPWYWWADVPIKKNKEIFILPDGKVQGPPSVKYRGIFLNDEQPGLSGWVQWNYEDTPYGVGYNHHFYPNVFELLLRLRANYLWPAIWGSMLEVDDPANQPLADAWEIVLGSSHTEPMMRAQNEFGTFYTSKGLGPWAYDQNNKTIDEYFVYGAQRAKPYANNSLWTMGMRGSGDTAIEGLGVDAIVSLLEAVVHSQRNVLEDVLGVKVTDVPQMWCLYKEVMSYIQQGLTIPEDITLLWADDNWGNVRRVPIGDEKTRAGGAGVYYHFDYAGDTRNYKWINTIQLEKTAEQMQLAYAHGADRIWIVNVGDLKPLEIPISHFLDMAYDIKKWGVGDVGNWTTAWATREFGPEQAADITNIMTRYGMYAARRKFELVEPYVYSVVNYNEGDAILQQWQTLVNDAQAVYDKLDKASQPAFFEMILHPVLGGQIVHQVHIGAEKNAVYANQHRNSANDMITDVIARFQADGELTARWDDLLGGKWKRILDQTHFGYDGYWQQPMRNVLPAMSYVQSAVSSIAGNVGIAVEGLNASIPGDDKYHSNSGNTLVLPPLDPYGPATRWFDVFSRGTSDCDWSATVDLPWVKLSQNKGSVGPVNGTDTRILVSVDWSTAPQVVNTTVANIEFTAGCGKEGFTSWYSSPVVQVPVNLRKIPSSFTSGYVESDKTVAIEAPNYQRIYGPSDPTSSNITYLTLKNYGRTMGGVTLWPQTTPPQTPATAPALEYDVYLFTNVSEVNVTLYLSPTQNYLSDKTPLQFAVSLFPANGAQAQPQVVRFIPDSIGPDLPVGWARSVADSVWGLDPNHNTTTRWDVAKEGAYTLRVWSLAPSVIVQKIVINLGGVRPSYLGPPESFLVGRDEYGANKRASFAQNAEYESFKCCKTDTESSILGPVRVRPFTIREAAQLQRHDDGTVFLGDGSLAGAPAPKLNKSGIRSVIRVIDDRCLVFDPPEDNPVHRFSRSVVPNGKKVKDQTFGFDRVFDENTTQTEVYEATTKGLLDSVLDGYNATVFAYGATGCGKTHTITGTPQMPGIIFLTMQELFERIGDCSDEKHTEVSLSYLEIYNETIRDLLVPGGSKQGLMLREDSNQAVTVQGLSSHHPKNVQEVMDMIVLGNEYRTVSPTDANATSSRSHAVLQINVAMKDRNAAVNEPHTMATLSIIDLAGSERASATKNRGERLIEGANINKSLLALGGCINALCDPRKKSHVPYRNSKLTRLLKFSLGGNCKTVMIVCVSPSSIHFDETQNTLRYANRAKNIQTKVTRNVFNVNRHVKDFLVKIDEQMTLINELKAQQRNAEQTFFAKFRKQMEKREASVREGIQRIRTAYDNSLNERQDKVAHMKKLRGVERRISLLSSWIAAFDTVCDTHEDEEKMPAPLSAMRKTAHGILLELENSRHHLHQKLKNMKWERAIDGALQHSISQLPTGDGHANAGEIASLTTEAELLKSNFSREAYQEVLDQDKVGDAATVQALLTAQFEILTSLSETINMSEEEAVAHAKDIINRLLETGFSAASQVVKPDGTKVATEAFPPTKRGTPKRKRMSLLPKDPVKSIPNPALAALAASEPMQVSLSPMKGTPRRRKAVNTRKGVSFSPAKKRTPSKRSVRWRDDDESGTLADFEKTPQKLVLTPERTSPEKPLPKISAVLSPVKENDSAEESSPSLLAPEMTSLPISKPSRFQAGFLSKARPSQGSGSPVAPTMSLNLASSSNNGERPSPLRNLDPSRAANTSIPARRYTSLSPSPRASPHSFPSSLPQPSPSSGDENHPPSSDSETSTLIDSSKLRSAIHANKKPRRLSSLACLSSSATMGSNVRRVSSIGSLGGHRPSIGPSLSSNTNGISRLRRGSAERRGSPPISCSPPDPDSSSKTSSFTAGQARRMNLGSSMRAPGFGSPKEQSDQPQATSRRITIGGAAMGGNPKKDRNGHPGLHFSMMRAIATAMIAILAIAVGGLSPSWSFASTTTITDDGTPWYTISAPFQTTITTNVLGTVETITTTKVFISIGTDPPSAIPPVVSTSSLTIPGTGSIYATTDTARVHEVRRVKTRSSSTSTELITHTHSRTQSSTIDDSDVLPTTSSIIDQGDSTTSFLTTTVAVITATSSTTTRPRTSIYYLTSGTSNAPSTSTSVSSFESTTTSSMGTVTSSDTAYSTSTCDYDETSTSILTMSIPTFGTPTSWITTDPQSTCNESTTLTTRTLAVSTFTTNPATSTCHDVYNPTWQWGHGTEPTHPPIGDAEPARPHPTLPFEHPPALRRAQWIALLE</sequence>
<feature type="region of interest" description="Disordered" evidence="5">
    <location>
        <begin position="2005"/>
        <end position="2091"/>
    </location>
</feature>
<dbReference type="SUPFAM" id="SSF52540">
    <property type="entry name" value="P-loop containing nucleoside triphosphate hydrolases"/>
    <property type="match status" value="1"/>
</dbReference>
<dbReference type="InterPro" id="IPR042301">
    <property type="entry name" value="GH115_sf"/>
</dbReference>
<dbReference type="GO" id="GO:0005524">
    <property type="term" value="F:ATP binding"/>
    <property type="evidence" value="ECO:0007669"/>
    <property type="project" value="UniProtKB-UniRule"/>
</dbReference>
<dbReference type="InterPro" id="IPR029018">
    <property type="entry name" value="Hex-like_dom2"/>
</dbReference>
<feature type="compositionally biased region" description="Polar residues" evidence="5">
    <location>
        <begin position="2239"/>
        <end position="2255"/>
    </location>
</feature>
<dbReference type="Pfam" id="PF15979">
    <property type="entry name" value="Glyco_hydro_115"/>
    <property type="match status" value="1"/>
</dbReference>
<dbReference type="InterPro" id="IPR027417">
    <property type="entry name" value="P-loop_NTPase"/>
</dbReference>
<evidence type="ECO:0000256" key="2">
    <source>
        <dbReference type="ARBA" id="ARBA00022801"/>
    </source>
</evidence>
<dbReference type="GO" id="GO:0003777">
    <property type="term" value="F:microtubule motor activity"/>
    <property type="evidence" value="ECO:0007669"/>
    <property type="project" value="InterPro"/>
</dbReference>
<evidence type="ECO:0000313" key="8">
    <source>
        <dbReference type="EMBL" id="TRX89676.1"/>
    </source>
</evidence>
<keyword evidence="9" id="KW-1185">Reference proteome</keyword>
<feature type="region of interest" description="Disordered" evidence="5">
    <location>
        <begin position="2228"/>
        <end position="2255"/>
    </location>
</feature>
<dbReference type="OrthoDB" id="4849794at2759"/>
<dbReference type="PROSITE" id="PS00411">
    <property type="entry name" value="KINESIN_MOTOR_1"/>
    <property type="match status" value="1"/>
</dbReference>
<protein>
    <recommendedName>
        <fullName evidence="7">Kinesin motor domain-containing protein</fullName>
    </recommendedName>
</protein>
<dbReference type="InterPro" id="IPR036961">
    <property type="entry name" value="Kinesin_motor_dom_sf"/>
</dbReference>
<accession>A0A553HP01</accession>
<feature type="compositionally biased region" description="Basic residues" evidence="5">
    <location>
        <begin position="1784"/>
        <end position="1794"/>
    </location>
</feature>
<dbReference type="Gene3D" id="3.30.379.10">
    <property type="entry name" value="Chitobiase/beta-hexosaminidase domain 2-like"/>
    <property type="match status" value="1"/>
</dbReference>
<dbReference type="CDD" id="cd01370">
    <property type="entry name" value="KISc_KIP3_like"/>
    <property type="match status" value="1"/>
</dbReference>
<dbReference type="InterPro" id="IPR041437">
    <property type="entry name" value="GH115_C"/>
</dbReference>
<feature type="region of interest" description="Disordered" evidence="5">
    <location>
        <begin position="1714"/>
        <end position="1740"/>
    </location>
</feature>
<evidence type="ECO:0000256" key="1">
    <source>
        <dbReference type="ARBA" id="ARBA00022741"/>
    </source>
</evidence>
<dbReference type="GO" id="GO:0008017">
    <property type="term" value="F:microtubule binding"/>
    <property type="evidence" value="ECO:0007669"/>
    <property type="project" value="InterPro"/>
</dbReference>
<dbReference type="Pfam" id="PF00225">
    <property type="entry name" value="Kinesin"/>
    <property type="match status" value="1"/>
</dbReference>
<feature type="signal peptide" evidence="6">
    <location>
        <begin position="1"/>
        <end position="20"/>
    </location>
</feature>
<keyword evidence="6" id="KW-0732">Signal</keyword>
<dbReference type="InterPro" id="IPR031924">
    <property type="entry name" value="GH115"/>
</dbReference>
<dbReference type="Proteomes" id="UP000319160">
    <property type="component" value="Unassembled WGS sequence"/>
</dbReference>
<feature type="compositionally biased region" description="Polar residues" evidence="5">
    <location>
        <begin position="2018"/>
        <end position="2027"/>
    </location>
</feature>
<feature type="compositionally biased region" description="Polar residues" evidence="5">
    <location>
        <begin position="1889"/>
        <end position="1901"/>
    </location>
</feature>
<feature type="compositionally biased region" description="Polar residues" evidence="5">
    <location>
        <begin position="1914"/>
        <end position="1931"/>
    </location>
</feature>
<evidence type="ECO:0000259" key="7">
    <source>
        <dbReference type="PROSITE" id="PS50067"/>
    </source>
</evidence>
<dbReference type="GO" id="GO:0007018">
    <property type="term" value="P:microtubule-based movement"/>
    <property type="evidence" value="ECO:0007669"/>
    <property type="project" value="InterPro"/>
</dbReference>
<organism evidence="8 9">
    <name type="scientific">Xylaria flabelliformis</name>
    <dbReference type="NCBI Taxonomy" id="2512241"/>
    <lineage>
        <taxon>Eukaryota</taxon>
        <taxon>Fungi</taxon>
        <taxon>Dikarya</taxon>
        <taxon>Ascomycota</taxon>
        <taxon>Pezizomycotina</taxon>
        <taxon>Sordariomycetes</taxon>
        <taxon>Xylariomycetidae</taxon>
        <taxon>Xylariales</taxon>
        <taxon>Xylariaceae</taxon>
        <taxon>Xylaria</taxon>
    </lineage>
</organism>
<dbReference type="PRINTS" id="PR00380">
    <property type="entry name" value="KINESINHEAVY"/>
</dbReference>
<evidence type="ECO:0000313" key="9">
    <source>
        <dbReference type="Proteomes" id="UP000319160"/>
    </source>
</evidence>
<dbReference type="PROSITE" id="PS50067">
    <property type="entry name" value="KINESIN_MOTOR_2"/>
    <property type="match status" value="1"/>
</dbReference>
<dbReference type="Gene3D" id="3.20.20.520">
    <property type="entry name" value="Glycosyl hydrolase family 115"/>
    <property type="match status" value="1"/>
</dbReference>
<proteinExistence type="inferred from homology"/>
<dbReference type="Gene3D" id="3.40.850.10">
    <property type="entry name" value="Kinesin motor domain"/>
    <property type="match status" value="1"/>
</dbReference>
<gene>
    <name evidence="8" type="ORF">FHL15_009426</name>
</gene>
<evidence type="ECO:0000256" key="5">
    <source>
        <dbReference type="SAM" id="MobiDB-lite"/>
    </source>
</evidence>
<evidence type="ECO:0000256" key="3">
    <source>
        <dbReference type="ARBA" id="ARBA00022840"/>
    </source>
</evidence>
<feature type="domain" description="Kinesin motor" evidence="7">
    <location>
        <begin position="1122"/>
        <end position="1447"/>
    </location>
</feature>
<evidence type="ECO:0000256" key="6">
    <source>
        <dbReference type="SAM" id="SignalP"/>
    </source>
</evidence>
<name>A0A553HP01_9PEZI</name>
<feature type="region of interest" description="Disordered" evidence="5">
    <location>
        <begin position="2305"/>
        <end position="2336"/>
    </location>
</feature>
<evidence type="ECO:0000256" key="4">
    <source>
        <dbReference type="PROSITE-ProRule" id="PRU00283"/>
    </source>
</evidence>
<dbReference type="FunFam" id="3.40.850.10:FF:000053">
    <property type="entry name" value="Kinesin family"/>
    <property type="match status" value="1"/>
</dbReference>
<feature type="region of interest" description="Disordered" evidence="5">
    <location>
        <begin position="1873"/>
        <end position="1967"/>
    </location>
</feature>
<reference evidence="9" key="1">
    <citation type="submission" date="2019-06" db="EMBL/GenBank/DDBJ databases">
        <title>Draft genome sequence of the griseofulvin-producing fungus Xylaria cubensis strain G536.</title>
        <authorList>
            <person name="Mead M.E."/>
            <person name="Raja H.A."/>
            <person name="Steenwyk J.L."/>
            <person name="Knowles S.L."/>
            <person name="Oberlies N.H."/>
            <person name="Rokas A."/>
        </authorList>
    </citation>
    <scope>NUCLEOTIDE SEQUENCE [LARGE SCALE GENOMIC DNA]</scope>
    <source>
        <strain evidence="9">G536</strain>
    </source>
</reference>
<dbReference type="EMBL" id="VFLP01000064">
    <property type="protein sequence ID" value="TRX89676.1"/>
    <property type="molecule type" value="Genomic_DNA"/>
</dbReference>
<feature type="binding site" evidence="4">
    <location>
        <begin position="1203"/>
        <end position="1210"/>
    </location>
    <ligand>
        <name>ATP</name>
        <dbReference type="ChEBI" id="CHEBI:30616"/>
    </ligand>
</feature>
<feature type="chain" id="PRO_5022207844" description="Kinesin motor domain-containing protein" evidence="6">
    <location>
        <begin position="21"/>
        <end position="2448"/>
    </location>
</feature>
<feature type="compositionally biased region" description="Low complexity" evidence="5">
    <location>
        <begin position="2305"/>
        <end position="2333"/>
    </location>
</feature>
<dbReference type="InterPro" id="IPR019821">
    <property type="entry name" value="Kinesin_motor_CS"/>
</dbReference>
<feature type="compositionally biased region" description="Polar residues" evidence="5">
    <location>
        <begin position="1955"/>
        <end position="1967"/>
    </location>
</feature>
<dbReference type="STRING" id="2512241.A0A553HP01"/>
<keyword evidence="4" id="KW-0505">Motor protein</keyword>
<dbReference type="InterPro" id="IPR001752">
    <property type="entry name" value="Kinesin_motor_dom"/>
</dbReference>
<keyword evidence="2" id="KW-0378">Hydrolase</keyword>
<dbReference type="Gene3D" id="2.60.120.1620">
    <property type="match status" value="1"/>
</dbReference>
<comment type="similarity">
    <text evidence="4">Belongs to the TRAFAC class myosin-kinesin ATPase superfamily. Kinesin family.</text>
</comment>
<dbReference type="Gene3D" id="1.20.58.2150">
    <property type="match status" value="1"/>
</dbReference>
<keyword evidence="1 4" id="KW-0547">Nucleotide-binding</keyword>
<feature type="region of interest" description="Disordered" evidence="5">
    <location>
        <begin position="1756"/>
        <end position="1857"/>
    </location>
</feature>
<keyword evidence="3 4" id="KW-0067">ATP-binding</keyword>
<dbReference type="Pfam" id="PF17829">
    <property type="entry name" value="GH115_C"/>
    <property type="match status" value="1"/>
</dbReference>
<feature type="compositionally biased region" description="Low complexity" evidence="5">
    <location>
        <begin position="1934"/>
        <end position="1949"/>
    </location>
</feature>
<dbReference type="SMART" id="SM00129">
    <property type="entry name" value="KISc"/>
    <property type="match status" value="1"/>
</dbReference>
<dbReference type="PANTHER" id="PTHR37842">
    <property type="match status" value="1"/>
</dbReference>